<name>A0ABQ5JGG7_9ASTR</name>
<feature type="region of interest" description="Disordered" evidence="2">
    <location>
        <begin position="247"/>
        <end position="302"/>
    </location>
</feature>
<feature type="region of interest" description="Disordered" evidence="2">
    <location>
        <begin position="445"/>
        <end position="503"/>
    </location>
</feature>
<feature type="region of interest" description="Disordered" evidence="2">
    <location>
        <begin position="670"/>
        <end position="729"/>
    </location>
</feature>
<sequence>MTQLKKLTFDELKTEFEKLVKSIENFVSMETDERVKRQGVQLEQEFSKKQKTIEEVSVLEEKYEIGIDAIPTATKPPSIVDWKIIPQSGLKIVYQIIRRDGSDKIYMSFGAILKDFSRDDLTELYRLVIKKYGENRPEEMYDRVLWADLKTMFDPPLSDDAIWSLPLQQKMINWRTDGNAEFHKIIDFLTRSLIHYALTISHVISTTFVEQFWMTAKSKTINNVRYITATVAGKPVSILEASIRKDEGAVSERPFETQPTPSLTHPSKGQSEPQPDPFLRPSSSNPIPNSIPEGSGRNHGAQAANIKDLKAQIKQLKKKARPIINHHKGRKTFKSVPTVHKDPAFDDLDDAMDYMETEDAHDEGTVKDSEETRVSTEDQVSTDKPKVSTDKLKVSTDKPNEGTAEPNEGTAEPKDGNSDESAAPTTVFRDDETIAQFLVTMSQNKTKQKGVEIKEIKDTDRPRTTTERSILTLKPLPKIDPKDKGKKVLEEKVESDAESEGVNEAEKKFKMLANDEEIARKVQEEWEAEEEKKKLAEEEATKAAFTNEYDFIQARLNADKILAEKLQEEEREKFTIEQRAKFLHDTIAAQRRFLAQQRSEAIRNKLPTRNQLRNQMMTYLKYVGGYRHAQLNKKKFEEIQVMYEKVKRANENFIPIGSAKDEKLIEKMNKKAAGMDKEEVSEEPESTKVKAKIEEPKENIRKRSGRRLKMKAPKRSKRQKTDSDHEEENQLRTFLKIVPEEEEKIDYEVLGTRYPIINWESKFYDYGHFGRELIYYRVFRADGSSRWIKTFSEMIKFFDRMDLVEIHSLVMKRFETTPPEGIDLLLWGDLRIMFESKEDDELWKNQEEWKLQSWIFYENCGVHVLRLEDGTEINMLAERRYPLTKNTLERMMDLRLTAVSDDDTVFDLLRFIEQQIDEFGGQDGSEKDL</sequence>
<dbReference type="Proteomes" id="UP001151760">
    <property type="component" value="Unassembled WGS sequence"/>
</dbReference>
<accession>A0ABQ5JGG7</accession>
<dbReference type="EMBL" id="BQNB010021845">
    <property type="protein sequence ID" value="GJU10633.1"/>
    <property type="molecule type" value="Genomic_DNA"/>
</dbReference>
<protein>
    <submittedName>
        <fullName evidence="3">Uncharacterized protein</fullName>
    </submittedName>
</protein>
<reference evidence="3" key="1">
    <citation type="journal article" date="2022" name="Int. J. Mol. Sci.">
        <title>Draft Genome of Tanacetum Coccineum: Genomic Comparison of Closely Related Tanacetum-Family Plants.</title>
        <authorList>
            <person name="Yamashiro T."/>
            <person name="Shiraishi A."/>
            <person name="Nakayama K."/>
            <person name="Satake H."/>
        </authorList>
    </citation>
    <scope>NUCLEOTIDE SEQUENCE</scope>
</reference>
<feature type="region of interest" description="Disordered" evidence="2">
    <location>
        <begin position="356"/>
        <end position="430"/>
    </location>
</feature>
<feature type="compositionally biased region" description="Basic and acidic residues" evidence="2">
    <location>
        <begin position="449"/>
        <end position="466"/>
    </location>
</feature>
<keyword evidence="4" id="KW-1185">Reference proteome</keyword>
<reference evidence="3" key="2">
    <citation type="submission" date="2022-01" db="EMBL/GenBank/DDBJ databases">
        <authorList>
            <person name="Yamashiro T."/>
            <person name="Shiraishi A."/>
            <person name="Satake H."/>
            <person name="Nakayama K."/>
        </authorList>
    </citation>
    <scope>NUCLEOTIDE SEQUENCE</scope>
</reference>
<evidence type="ECO:0000256" key="2">
    <source>
        <dbReference type="SAM" id="MobiDB-lite"/>
    </source>
</evidence>
<keyword evidence="1" id="KW-0175">Coiled coil</keyword>
<feature type="compositionally biased region" description="Basic and acidic residues" evidence="2">
    <location>
        <begin position="362"/>
        <end position="400"/>
    </location>
</feature>
<proteinExistence type="predicted"/>
<evidence type="ECO:0000313" key="4">
    <source>
        <dbReference type="Proteomes" id="UP001151760"/>
    </source>
</evidence>
<feature type="compositionally biased region" description="Basic and acidic residues" evidence="2">
    <location>
        <begin position="477"/>
        <end position="495"/>
    </location>
</feature>
<gene>
    <name evidence="3" type="ORF">Tco_1133029</name>
</gene>
<feature type="compositionally biased region" description="Low complexity" evidence="2">
    <location>
        <begin position="281"/>
        <end position="292"/>
    </location>
</feature>
<evidence type="ECO:0000313" key="3">
    <source>
        <dbReference type="EMBL" id="GJU10633.1"/>
    </source>
</evidence>
<evidence type="ECO:0000256" key="1">
    <source>
        <dbReference type="SAM" id="Coils"/>
    </source>
</evidence>
<feature type="compositionally biased region" description="Basic residues" evidence="2">
    <location>
        <begin position="702"/>
        <end position="718"/>
    </location>
</feature>
<organism evidence="3 4">
    <name type="scientific">Tanacetum coccineum</name>
    <dbReference type="NCBI Taxonomy" id="301880"/>
    <lineage>
        <taxon>Eukaryota</taxon>
        <taxon>Viridiplantae</taxon>
        <taxon>Streptophyta</taxon>
        <taxon>Embryophyta</taxon>
        <taxon>Tracheophyta</taxon>
        <taxon>Spermatophyta</taxon>
        <taxon>Magnoliopsida</taxon>
        <taxon>eudicotyledons</taxon>
        <taxon>Gunneridae</taxon>
        <taxon>Pentapetalae</taxon>
        <taxon>asterids</taxon>
        <taxon>campanulids</taxon>
        <taxon>Asterales</taxon>
        <taxon>Asteraceae</taxon>
        <taxon>Asteroideae</taxon>
        <taxon>Anthemideae</taxon>
        <taxon>Anthemidinae</taxon>
        <taxon>Tanacetum</taxon>
    </lineage>
</organism>
<feature type="compositionally biased region" description="Basic and acidic residues" evidence="2">
    <location>
        <begin position="685"/>
        <end position="701"/>
    </location>
</feature>
<feature type="coiled-coil region" evidence="1">
    <location>
        <begin position="518"/>
        <end position="555"/>
    </location>
</feature>
<feature type="compositionally biased region" description="Polar residues" evidence="2">
    <location>
        <begin position="257"/>
        <end position="273"/>
    </location>
</feature>
<comment type="caution">
    <text evidence="3">The sequence shown here is derived from an EMBL/GenBank/DDBJ whole genome shotgun (WGS) entry which is preliminary data.</text>
</comment>